<reference evidence="3" key="1">
    <citation type="journal article" date="2019" name="Int. J. Syst. Evol. Microbiol.">
        <title>The Global Catalogue of Microorganisms (GCM) 10K type strain sequencing project: providing services to taxonomists for standard genome sequencing and annotation.</title>
        <authorList>
            <consortium name="The Broad Institute Genomics Platform"/>
            <consortium name="The Broad Institute Genome Sequencing Center for Infectious Disease"/>
            <person name="Wu L."/>
            <person name="Ma J."/>
        </authorList>
    </citation>
    <scope>NUCLEOTIDE SEQUENCE [LARGE SCALE GENOMIC DNA]</scope>
    <source>
        <strain evidence="3">CGMCC 1.15928</strain>
    </source>
</reference>
<keyword evidence="3" id="KW-1185">Reference proteome</keyword>
<sequence>MAPKPLSRRSTLLMTAAGLAAGWVPAAGADSARRQKGWRNGQSLPFPVQEIYPALHAGRIHLAGGFIAEDGRITGPTAMHHAYDPASGNWTVKAPLPAARHHPQLISYRGRLYCIGGYEAGEQGGWQMRGGVWRYDDAEDAWSAAPAMPVPNGESISEVADGLLFVIGGRHPRADRNLDWNDQTDVATAWAFDGSKWFDTAPMPTARNSAASGVINGYIHVIGGRTVGGGNLARHEVYDPASDRWEHRAPMPKAQGGLAAAAIGHRLYAFGGEYFSGNGGGVYPDAWVYDANRDRWSAIPDMPRPRHGLGAVALGGDIHVIGGALRASGKDTSAAVEIYTP</sequence>
<dbReference type="PROSITE" id="PS51318">
    <property type="entry name" value="TAT"/>
    <property type="match status" value="1"/>
</dbReference>
<dbReference type="Pfam" id="PF01344">
    <property type="entry name" value="Kelch_1"/>
    <property type="match status" value="1"/>
</dbReference>
<evidence type="ECO:0000256" key="1">
    <source>
        <dbReference type="SAM" id="SignalP"/>
    </source>
</evidence>
<gene>
    <name evidence="2" type="ORF">GCM10011503_02150</name>
</gene>
<proteinExistence type="predicted"/>
<dbReference type="SUPFAM" id="SSF50965">
    <property type="entry name" value="Galactose oxidase, central domain"/>
    <property type="match status" value="1"/>
</dbReference>
<dbReference type="Gene3D" id="2.120.10.80">
    <property type="entry name" value="Kelch-type beta propeller"/>
    <property type="match status" value="2"/>
</dbReference>
<accession>A0ABQ1J1D1</accession>
<dbReference type="SMART" id="SM00612">
    <property type="entry name" value="Kelch"/>
    <property type="match status" value="5"/>
</dbReference>
<comment type="caution">
    <text evidence="2">The sequence shown here is derived from an EMBL/GenBank/DDBJ whole genome shotgun (WGS) entry which is preliminary data.</text>
</comment>
<evidence type="ECO:0000313" key="3">
    <source>
        <dbReference type="Proteomes" id="UP000628854"/>
    </source>
</evidence>
<dbReference type="InterPro" id="IPR006652">
    <property type="entry name" value="Kelch_1"/>
</dbReference>
<feature type="chain" id="PRO_5045040500" description="Galactose oxidase" evidence="1">
    <location>
        <begin position="27"/>
        <end position="341"/>
    </location>
</feature>
<dbReference type="EMBL" id="BMKF01000001">
    <property type="protein sequence ID" value="GGB57348.1"/>
    <property type="molecule type" value="Genomic_DNA"/>
</dbReference>
<dbReference type="InterPro" id="IPR006311">
    <property type="entry name" value="TAT_signal"/>
</dbReference>
<dbReference type="Proteomes" id="UP000628854">
    <property type="component" value="Unassembled WGS sequence"/>
</dbReference>
<keyword evidence="1" id="KW-0732">Signal</keyword>
<evidence type="ECO:0008006" key="4">
    <source>
        <dbReference type="Google" id="ProtNLM"/>
    </source>
</evidence>
<name>A0ABQ1J1D1_9PROT</name>
<dbReference type="RefSeq" id="WP_233124254.1">
    <property type="nucleotide sequence ID" value="NZ_BMKF01000001.1"/>
</dbReference>
<dbReference type="InterPro" id="IPR015915">
    <property type="entry name" value="Kelch-typ_b-propeller"/>
</dbReference>
<organism evidence="2 3">
    <name type="scientific">Henriciella pelagia</name>
    <dbReference type="NCBI Taxonomy" id="1977912"/>
    <lineage>
        <taxon>Bacteria</taxon>
        <taxon>Pseudomonadati</taxon>
        <taxon>Pseudomonadota</taxon>
        <taxon>Alphaproteobacteria</taxon>
        <taxon>Hyphomonadales</taxon>
        <taxon>Hyphomonadaceae</taxon>
        <taxon>Henriciella</taxon>
    </lineage>
</organism>
<dbReference type="PANTHER" id="PTHR45632">
    <property type="entry name" value="LD33804P"/>
    <property type="match status" value="1"/>
</dbReference>
<feature type="signal peptide" evidence="1">
    <location>
        <begin position="1"/>
        <end position="26"/>
    </location>
</feature>
<dbReference type="InterPro" id="IPR011043">
    <property type="entry name" value="Gal_Oxase/kelch_b-propeller"/>
</dbReference>
<protein>
    <recommendedName>
        <fullName evidence="4">Galactose oxidase</fullName>
    </recommendedName>
</protein>
<dbReference type="Pfam" id="PF24681">
    <property type="entry name" value="Kelch_KLHDC2_KLHL20_DRC7"/>
    <property type="match status" value="1"/>
</dbReference>
<evidence type="ECO:0000313" key="2">
    <source>
        <dbReference type="EMBL" id="GGB57348.1"/>
    </source>
</evidence>